<dbReference type="AlphaFoldDB" id="A0A4D6WXI1"/>
<dbReference type="Gene3D" id="1.20.58.110">
    <property type="entry name" value="Ribosomal protein S20"/>
    <property type="match status" value="1"/>
</dbReference>
<dbReference type="GO" id="GO:0003735">
    <property type="term" value="F:structural constituent of ribosome"/>
    <property type="evidence" value="ECO:0007669"/>
    <property type="project" value="InterPro"/>
</dbReference>
<dbReference type="HAMAP" id="MF_00500">
    <property type="entry name" value="Ribosomal_bS20"/>
    <property type="match status" value="1"/>
</dbReference>
<keyword evidence="5" id="KW-0687">Ribonucleoprotein</keyword>
<keyword evidence="4 6" id="KW-0689">Ribosomal protein</keyword>
<evidence type="ECO:0000256" key="2">
    <source>
        <dbReference type="ARBA" id="ARBA00022730"/>
    </source>
</evidence>
<dbReference type="SUPFAM" id="SSF46992">
    <property type="entry name" value="Ribosomal protein S20"/>
    <property type="match status" value="1"/>
</dbReference>
<protein>
    <submittedName>
        <fullName evidence="6">Ribosomal protein S20</fullName>
    </submittedName>
</protein>
<evidence type="ECO:0000256" key="3">
    <source>
        <dbReference type="ARBA" id="ARBA00022884"/>
    </source>
</evidence>
<dbReference type="Pfam" id="PF01649">
    <property type="entry name" value="Ribosomal_S20p"/>
    <property type="match status" value="1"/>
</dbReference>
<keyword evidence="2" id="KW-0699">rRNA-binding</keyword>
<dbReference type="InterPro" id="IPR002583">
    <property type="entry name" value="Ribosomal_bS20"/>
</dbReference>
<dbReference type="EMBL" id="MK814702">
    <property type="protein sequence ID" value="QCI07922.1"/>
    <property type="molecule type" value="Genomic_DNA"/>
</dbReference>
<dbReference type="GO" id="GO:0070181">
    <property type="term" value="F:small ribosomal subunit rRNA binding"/>
    <property type="evidence" value="ECO:0007669"/>
    <property type="project" value="TreeGrafter"/>
</dbReference>
<gene>
    <name evidence="6" type="primary">rps20</name>
</gene>
<comment type="similarity">
    <text evidence="1">Belongs to the bacterial ribosomal protein bS20 family.</text>
</comment>
<proteinExistence type="inferred from homology"/>
<dbReference type="InterPro" id="IPR036510">
    <property type="entry name" value="Ribosomal_bS20_sf"/>
</dbReference>
<dbReference type="GO" id="GO:0006412">
    <property type="term" value="P:translation"/>
    <property type="evidence" value="ECO:0007669"/>
    <property type="project" value="InterPro"/>
</dbReference>
<keyword evidence="3" id="KW-0694">RNA-binding</keyword>
<name>A0A4D6WXI1_9FLOR</name>
<reference evidence="6" key="1">
    <citation type="journal article" date="2019" name="Mol. Phylogenet. Evol.">
        <title>Morphological evolution and classification of the red algal order Ceramiales inferred using plastid phylogenomics.</title>
        <authorList>
            <person name="Diaz-Tapia P."/>
            <person name="Pasella M.M."/>
            <person name="Verbruggen H."/>
            <person name="Maggs C.A."/>
        </authorList>
    </citation>
    <scope>NUCLEOTIDE SEQUENCE</scope>
    <source>
        <strain evidence="6">PD2941_3</strain>
    </source>
</reference>
<evidence type="ECO:0000256" key="5">
    <source>
        <dbReference type="ARBA" id="ARBA00023274"/>
    </source>
</evidence>
<sequence length="86" mass="9965">MKKNLSAIKRTQLSLRNRSRNKSYKIAINKSIKKFLLSIDNMHDKEYLSSLSIAYKKIDKAVSKGVIHKNKGARKKSQLTKLLYKN</sequence>
<keyword evidence="6" id="KW-0934">Plastid</keyword>
<reference evidence="6" key="2">
    <citation type="submission" date="2019-04" db="EMBL/GenBank/DDBJ databases">
        <authorList>
            <person name="Pasella M."/>
        </authorList>
    </citation>
    <scope>NUCLEOTIDE SEQUENCE</scope>
    <source>
        <strain evidence="6">PD2941_3</strain>
    </source>
</reference>
<dbReference type="GO" id="GO:0005829">
    <property type="term" value="C:cytosol"/>
    <property type="evidence" value="ECO:0007669"/>
    <property type="project" value="TreeGrafter"/>
</dbReference>
<dbReference type="NCBIfam" id="TIGR00029">
    <property type="entry name" value="S20"/>
    <property type="match status" value="1"/>
</dbReference>
<evidence type="ECO:0000256" key="1">
    <source>
        <dbReference type="ARBA" id="ARBA00007634"/>
    </source>
</evidence>
<accession>A0A4D6WXI1</accession>
<dbReference type="PANTHER" id="PTHR33398">
    <property type="entry name" value="30S RIBOSOMAL PROTEIN S20"/>
    <property type="match status" value="1"/>
</dbReference>
<geneLocation type="plastid" evidence="6"/>
<dbReference type="PANTHER" id="PTHR33398:SF1">
    <property type="entry name" value="SMALL RIBOSOMAL SUBUNIT PROTEIN BS20C"/>
    <property type="match status" value="1"/>
</dbReference>
<dbReference type="GO" id="GO:0015935">
    <property type="term" value="C:small ribosomal subunit"/>
    <property type="evidence" value="ECO:0007669"/>
    <property type="project" value="TreeGrafter"/>
</dbReference>
<organism evidence="6">
    <name type="scientific">Pleonosporium borreri</name>
    <dbReference type="NCBI Taxonomy" id="2575635"/>
    <lineage>
        <taxon>Eukaryota</taxon>
        <taxon>Rhodophyta</taxon>
        <taxon>Florideophyceae</taxon>
        <taxon>Rhodymeniophycidae</taxon>
        <taxon>Ceramiales</taxon>
        <taxon>Ceramiaceae</taxon>
        <taxon>Pleonosporium</taxon>
    </lineage>
</organism>
<evidence type="ECO:0000256" key="4">
    <source>
        <dbReference type="ARBA" id="ARBA00022980"/>
    </source>
</evidence>
<evidence type="ECO:0000313" key="6">
    <source>
        <dbReference type="EMBL" id="QCI07922.1"/>
    </source>
</evidence>